<evidence type="ECO:0008006" key="3">
    <source>
        <dbReference type="Google" id="ProtNLM"/>
    </source>
</evidence>
<dbReference type="STRING" id="1198245.SAMN05444858_102470"/>
<organism evidence="1 2">
    <name type="scientific">Micromonospora avicenniae</name>
    <dbReference type="NCBI Taxonomy" id="1198245"/>
    <lineage>
        <taxon>Bacteria</taxon>
        <taxon>Bacillati</taxon>
        <taxon>Actinomycetota</taxon>
        <taxon>Actinomycetes</taxon>
        <taxon>Micromonosporales</taxon>
        <taxon>Micromonosporaceae</taxon>
        <taxon>Micromonospora</taxon>
    </lineage>
</organism>
<dbReference type="InterPro" id="IPR036868">
    <property type="entry name" value="TusA-like_sf"/>
</dbReference>
<accession>A0A1N6T149</accession>
<dbReference type="Proteomes" id="UP000186004">
    <property type="component" value="Unassembled WGS sequence"/>
</dbReference>
<sequence length="392" mass="42922">MLPAIDLEDLSLDAGGHLLIDRALAGLAPGDRLVVHGRHPALAVHLAAWCRAEGHRLDPAAEAPTVIRGRADLDRWQGAQRAGRTADDVVAHADRRWGLAARGALVEPGGPVLAVDWVDRDLVWADLAPRLYAQATANQWNPATAVDWAAQVSLPDSVEDAVVQVMTYLVENEQAALMIPARLLSRLHPHFREVMQLLAAQAADEARHVEIFTRRALLHRDTLGLSGAGGRASLQTLLEEPDFTLASFLLSVLGEGSFLDLLHFLHRHAPDRVTADVTRLAARDEARHVAFGVAHTAHVVRTDRAFLHRLRTAVERRHAVLADTAGLNKQVFDALVVLAAGSWTPAAMSHGWQEVLRLQQAMDEGRRRRLEYIGFPADEAAALSALHTRNFM</sequence>
<dbReference type="Gene3D" id="1.10.620.20">
    <property type="entry name" value="Ribonucleotide Reductase, subunit A"/>
    <property type="match status" value="1"/>
</dbReference>
<dbReference type="CDD" id="cd00657">
    <property type="entry name" value="Ferritin_like"/>
    <property type="match status" value="1"/>
</dbReference>
<dbReference type="GO" id="GO:0016491">
    <property type="term" value="F:oxidoreductase activity"/>
    <property type="evidence" value="ECO:0007669"/>
    <property type="project" value="InterPro"/>
</dbReference>
<proteinExistence type="predicted"/>
<gene>
    <name evidence="1" type="ORF">SAMN05444858_102470</name>
</gene>
<evidence type="ECO:0000313" key="1">
    <source>
        <dbReference type="EMBL" id="SIQ47082.1"/>
    </source>
</evidence>
<protein>
    <recommendedName>
        <fullName evidence="3">Ferritin-like domain-containing protein</fullName>
    </recommendedName>
</protein>
<dbReference type="InterPro" id="IPR009078">
    <property type="entry name" value="Ferritin-like_SF"/>
</dbReference>
<dbReference type="RefSeq" id="WP_076468191.1">
    <property type="nucleotide sequence ID" value="NZ_FTNF01000002.1"/>
</dbReference>
<keyword evidence="2" id="KW-1185">Reference proteome</keyword>
<dbReference type="OrthoDB" id="5500270at2"/>
<dbReference type="SUPFAM" id="SSF47240">
    <property type="entry name" value="Ferritin-like"/>
    <property type="match status" value="1"/>
</dbReference>
<evidence type="ECO:0000313" key="2">
    <source>
        <dbReference type="Proteomes" id="UP000186004"/>
    </source>
</evidence>
<dbReference type="SUPFAM" id="SSF64307">
    <property type="entry name" value="SirA-like"/>
    <property type="match status" value="1"/>
</dbReference>
<dbReference type="AlphaFoldDB" id="A0A1N6T149"/>
<dbReference type="InterPro" id="IPR012348">
    <property type="entry name" value="RNR-like"/>
</dbReference>
<dbReference type="EMBL" id="FTNF01000002">
    <property type="protein sequence ID" value="SIQ47082.1"/>
    <property type="molecule type" value="Genomic_DNA"/>
</dbReference>
<reference evidence="1 2" key="1">
    <citation type="submission" date="2017-01" db="EMBL/GenBank/DDBJ databases">
        <authorList>
            <person name="Mah S.A."/>
            <person name="Swanson W.J."/>
            <person name="Moy G.W."/>
            <person name="Vacquier V.D."/>
        </authorList>
    </citation>
    <scope>NUCLEOTIDE SEQUENCE [LARGE SCALE GENOMIC DNA]</scope>
    <source>
        <strain evidence="1 2">DSM 45758</strain>
    </source>
</reference>
<name>A0A1N6T149_9ACTN</name>